<dbReference type="AlphaFoldDB" id="A0A4Z2J1K8"/>
<keyword evidence="2" id="KW-1185">Reference proteome</keyword>
<accession>A0A4Z2J1K8</accession>
<gene>
    <name evidence="1" type="ORF">EYF80_006212</name>
</gene>
<sequence length="71" mass="8014">MAARYRESFISFFLFFFSALTFASLPRYILVLPSAMLYHLSITRSQRATCRVALPSAEMAESMGLLLGKSE</sequence>
<comment type="caution">
    <text evidence="1">The sequence shown here is derived from an EMBL/GenBank/DDBJ whole genome shotgun (WGS) entry which is preliminary data.</text>
</comment>
<protein>
    <submittedName>
        <fullName evidence="1">Uncharacterized protein</fullName>
    </submittedName>
</protein>
<dbReference type="EMBL" id="SRLO01000032">
    <property type="protein sequence ID" value="TNN83694.1"/>
    <property type="molecule type" value="Genomic_DNA"/>
</dbReference>
<reference evidence="1 2" key="1">
    <citation type="submission" date="2019-03" db="EMBL/GenBank/DDBJ databases">
        <title>First draft genome of Liparis tanakae, snailfish: a comprehensive survey of snailfish specific genes.</title>
        <authorList>
            <person name="Kim W."/>
            <person name="Song I."/>
            <person name="Jeong J.-H."/>
            <person name="Kim D."/>
            <person name="Kim S."/>
            <person name="Ryu S."/>
            <person name="Song J.Y."/>
            <person name="Lee S.K."/>
        </authorList>
    </citation>
    <scope>NUCLEOTIDE SEQUENCE [LARGE SCALE GENOMIC DNA]</scope>
    <source>
        <tissue evidence="1">Muscle</tissue>
    </source>
</reference>
<proteinExistence type="predicted"/>
<organism evidence="1 2">
    <name type="scientific">Liparis tanakae</name>
    <name type="common">Tanaka's snailfish</name>
    <dbReference type="NCBI Taxonomy" id="230148"/>
    <lineage>
        <taxon>Eukaryota</taxon>
        <taxon>Metazoa</taxon>
        <taxon>Chordata</taxon>
        <taxon>Craniata</taxon>
        <taxon>Vertebrata</taxon>
        <taxon>Euteleostomi</taxon>
        <taxon>Actinopterygii</taxon>
        <taxon>Neopterygii</taxon>
        <taxon>Teleostei</taxon>
        <taxon>Neoteleostei</taxon>
        <taxon>Acanthomorphata</taxon>
        <taxon>Eupercaria</taxon>
        <taxon>Perciformes</taxon>
        <taxon>Cottioidei</taxon>
        <taxon>Cottales</taxon>
        <taxon>Liparidae</taxon>
        <taxon>Liparis</taxon>
    </lineage>
</organism>
<dbReference type="Proteomes" id="UP000314294">
    <property type="component" value="Unassembled WGS sequence"/>
</dbReference>
<evidence type="ECO:0000313" key="2">
    <source>
        <dbReference type="Proteomes" id="UP000314294"/>
    </source>
</evidence>
<evidence type="ECO:0000313" key="1">
    <source>
        <dbReference type="EMBL" id="TNN83694.1"/>
    </source>
</evidence>
<name>A0A4Z2J1K8_9TELE</name>